<dbReference type="PANTHER" id="PTHR12461:SF105">
    <property type="entry name" value="HYPOXIA-INDUCIBLE FACTOR 1-ALPHA INHIBITOR"/>
    <property type="match status" value="1"/>
</dbReference>
<keyword evidence="4" id="KW-1185">Reference proteome</keyword>
<feature type="region of interest" description="Disordered" evidence="1">
    <location>
        <begin position="1"/>
        <end position="23"/>
    </location>
</feature>
<dbReference type="HOGENOM" id="CLU_466555_0_0_1"/>
<dbReference type="AlphaFoldDB" id="B8C2H5"/>
<dbReference type="SUPFAM" id="SSF51197">
    <property type="entry name" value="Clavaminate synthase-like"/>
    <property type="match status" value="1"/>
</dbReference>
<evidence type="ECO:0000256" key="1">
    <source>
        <dbReference type="SAM" id="MobiDB-lite"/>
    </source>
</evidence>
<dbReference type="RefSeq" id="XP_002290632.1">
    <property type="nucleotide sequence ID" value="XM_002290596.1"/>
</dbReference>
<evidence type="ECO:0000313" key="3">
    <source>
        <dbReference type="EMBL" id="EED92384.1"/>
    </source>
</evidence>
<dbReference type="KEGG" id="tps:THAPSDRAFT_5286"/>
<evidence type="ECO:0000313" key="4">
    <source>
        <dbReference type="Proteomes" id="UP000001449"/>
    </source>
</evidence>
<dbReference type="GeneID" id="7449590"/>
<dbReference type="InterPro" id="IPR003347">
    <property type="entry name" value="JmjC_dom"/>
</dbReference>
<dbReference type="GO" id="GO:0016706">
    <property type="term" value="F:2-oxoglutarate-dependent dioxygenase activity"/>
    <property type="evidence" value="ECO:0000318"/>
    <property type="project" value="GO_Central"/>
</dbReference>
<evidence type="ECO:0000259" key="2">
    <source>
        <dbReference type="PROSITE" id="PS51184"/>
    </source>
</evidence>
<gene>
    <name evidence="3" type="ORF">THAPSDRAFT_5286</name>
</gene>
<dbReference type="InterPro" id="IPR041667">
    <property type="entry name" value="Cupin_8"/>
</dbReference>
<dbReference type="PANTHER" id="PTHR12461">
    <property type="entry name" value="HYPOXIA-INDUCIBLE FACTOR 1 ALPHA INHIBITOR-RELATED"/>
    <property type="match status" value="1"/>
</dbReference>
<name>B8C2H5_THAPS</name>
<reference evidence="3 4" key="1">
    <citation type="journal article" date="2004" name="Science">
        <title>The genome of the diatom Thalassiosira pseudonana: ecology, evolution, and metabolism.</title>
        <authorList>
            <person name="Armbrust E.V."/>
            <person name="Berges J.A."/>
            <person name="Bowler C."/>
            <person name="Green B.R."/>
            <person name="Martinez D."/>
            <person name="Putnam N.H."/>
            <person name="Zhou S."/>
            <person name="Allen A.E."/>
            <person name="Apt K.E."/>
            <person name="Bechner M."/>
            <person name="Brzezinski M.A."/>
            <person name="Chaal B.K."/>
            <person name="Chiovitti A."/>
            <person name="Davis A.K."/>
            <person name="Demarest M.S."/>
            <person name="Detter J.C."/>
            <person name="Glavina T."/>
            <person name="Goodstein D."/>
            <person name="Hadi M.Z."/>
            <person name="Hellsten U."/>
            <person name="Hildebrand M."/>
            <person name="Jenkins B.D."/>
            <person name="Jurka J."/>
            <person name="Kapitonov V.V."/>
            <person name="Kroger N."/>
            <person name="Lau W.W."/>
            <person name="Lane T.W."/>
            <person name="Larimer F.W."/>
            <person name="Lippmeier J.C."/>
            <person name="Lucas S."/>
            <person name="Medina M."/>
            <person name="Montsant A."/>
            <person name="Obornik M."/>
            <person name="Parker M.S."/>
            <person name="Palenik B."/>
            <person name="Pazour G.J."/>
            <person name="Richardson P.M."/>
            <person name="Rynearson T.A."/>
            <person name="Saito M.A."/>
            <person name="Schwartz D.C."/>
            <person name="Thamatrakoln K."/>
            <person name="Valentin K."/>
            <person name="Vardi A."/>
            <person name="Wilkerson F.P."/>
            <person name="Rokhsar D.S."/>
        </authorList>
    </citation>
    <scope>NUCLEOTIDE SEQUENCE [LARGE SCALE GENOMIC DNA]</scope>
    <source>
        <strain evidence="3 4">CCMP1335</strain>
    </source>
</reference>
<dbReference type="Proteomes" id="UP000001449">
    <property type="component" value="Chromosome 5"/>
</dbReference>
<feature type="domain" description="JmjC" evidence="2">
    <location>
        <begin position="332"/>
        <end position="498"/>
    </location>
</feature>
<organism evidence="3 4">
    <name type="scientific">Thalassiosira pseudonana</name>
    <name type="common">Marine diatom</name>
    <name type="synonym">Cyclotella nana</name>
    <dbReference type="NCBI Taxonomy" id="35128"/>
    <lineage>
        <taxon>Eukaryota</taxon>
        <taxon>Sar</taxon>
        <taxon>Stramenopiles</taxon>
        <taxon>Ochrophyta</taxon>
        <taxon>Bacillariophyta</taxon>
        <taxon>Coscinodiscophyceae</taxon>
        <taxon>Thalassiosirophycidae</taxon>
        <taxon>Thalassiosirales</taxon>
        <taxon>Thalassiosiraceae</taxon>
        <taxon>Thalassiosira</taxon>
    </lineage>
</organism>
<dbReference type="EMBL" id="CM000642">
    <property type="protein sequence ID" value="EED92384.1"/>
    <property type="molecule type" value="Genomic_DNA"/>
</dbReference>
<reference evidence="3 4" key="2">
    <citation type="journal article" date="2008" name="Nature">
        <title>The Phaeodactylum genome reveals the evolutionary history of diatom genomes.</title>
        <authorList>
            <person name="Bowler C."/>
            <person name="Allen A.E."/>
            <person name="Badger J.H."/>
            <person name="Grimwood J."/>
            <person name="Jabbari K."/>
            <person name="Kuo A."/>
            <person name="Maheswari U."/>
            <person name="Martens C."/>
            <person name="Maumus F."/>
            <person name="Otillar R.P."/>
            <person name="Rayko E."/>
            <person name="Salamov A."/>
            <person name="Vandepoele K."/>
            <person name="Beszteri B."/>
            <person name="Gruber A."/>
            <person name="Heijde M."/>
            <person name="Katinka M."/>
            <person name="Mock T."/>
            <person name="Valentin K."/>
            <person name="Verret F."/>
            <person name="Berges J.A."/>
            <person name="Brownlee C."/>
            <person name="Cadoret J.P."/>
            <person name="Chiovitti A."/>
            <person name="Choi C.J."/>
            <person name="Coesel S."/>
            <person name="De Martino A."/>
            <person name="Detter J.C."/>
            <person name="Durkin C."/>
            <person name="Falciatore A."/>
            <person name="Fournet J."/>
            <person name="Haruta M."/>
            <person name="Huysman M.J."/>
            <person name="Jenkins B.D."/>
            <person name="Jiroutova K."/>
            <person name="Jorgensen R.E."/>
            <person name="Joubert Y."/>
            <person name="Kaplan A."/>
            <person name="Kroger N."/>
            <person name="Kroth P.G."/>
            <person name="La Roche J."/>
            <person name="Lindquist E."/>
            <person name="Lommer M."/>
            <person name="Martin-Jezequel V."/>
            <person name="Lopez P.J."/>
            <person name="Lucas S."/>
            <person name="Mangogna M."/>
            <person name="McGinnis K."/>
            <person name="Medlin L.K."/>
            <person name="Montsant A."/>
            <person name="Oudot-Le Secq M.P."/>
            <person name="Napoli C."/>
            <person name="Obornik M."/>
            <person name="Parker M.S."/>
            <person name="Petit J.L."/>
            <person name="Porcel B.M."/>
            <person name="Poulsen N."/>
            <person name="Robison M."/>
            <person name="Rychlewski L."/>
            <person name="Rynearson T.A."/>
            <person name="Schmutz J."/>
            <person name="Shapiro H."/>
            <person name="Siaut M."/>
            <person name="Stanley M."/>
            <person name="Sussman M.R."/>
            <person name="Taylor A.R."/>
            <person name="Vardi A."/>
            <person name="von Dassow P."/>
            <person name="Vyverman W."/>
            <person name="Willis A."/>
            <person name="Wyrwicz L.S."/>
            <person name="Rokhsar D.S."/>
            <person name="Weissenbach J."/>
            <person name="Armbrust E.V."/>
            <person name="Green B.R."/>
            <person name="Van de Peer Y."/>
            <person name="Grigoriev I.V."/>
        </authorList>
    </citation>
    <scope>NUCLEOTIDE SEQUENCE [LARGE SCALE GENOMIC DNA]</scope>
    <source>
        <strain evidence="3 4">CCMP1335</strain>
    </source>
</reference>
<dbReference type="PaxDb" id="35128-Thaps5286"/>
<sequence length="585" mass="64898">MNAQHTHTPPTHSSNRPDPCYKSPGYIDVLVPPSAEISSVVVGDGCGDDSTSSSSLRQRWDVNNEALRHTSATTPSYDIELYDMERWISVSAGTSSSLDTHQQKKVKYNHNTDCNISSASYHRHKACWEAFQYYLDRSIPVKIQNVASFRDVSASDTSQIGKGDCLRVLPINVASLPSAVLDTTVTVQCAFASALSNDESNLTAQEIDKAISFSGKGSAFLRDGKPSADNNTRHNDTTNDQNAFTFMGQEDQITTEMTLREAVTWNDRRTNNDAEQSSPSMAVCVAQVPILSVDSSDEEHPGVAIKLHADGRVEMKGPSDTVSTNDSLNQTTPLSSLASMLRLPSHLLLGNPDHTPGSIAIHDINLWHAPQNCLTNVHYDERDNLLLVTEGVKTVELCPPGCIRASETLYSEHANHPALLRWRGDGQGYNSKTTKEEIQQTLMLKRQRTHIVSISAGEGLFIPSGWWHRVESDICCTAVNVWFHYHHRVQQNDPKHMVSFKQRQSARKYYEEHGELTSKILLESKRKKKLSSLIDDITAIDPSLLGVAAIAHRRRLNLLKLIVLVLLAECSMPSLFLSICQMNTN</sequence>
<dbReference type="Pfam" id="PF13621">
    <property type="entry name" value="Cupin_8"/>
    <property type="match status" value="1"/>
</dbReference>
<protein>
    <recommendedName>
        <fullName evidence="2">JmjC domain-containing protein</fullName>
    </recommendedName>
</protein>
<accession>B8C2H5</accession>
<dbReference type="PROSITE" id="PS51184">
    <property type="entry name" value="JMJC"/>
    <property type="match status" value="1"/>
</dbReference>
<feature type="compositionally biased region" description="Polar residues" evidence="1">
    <location>
        <begin position="1"/>
        <end position="16"/>
    </location>
</feature>
<dbReference type="Gene3D" id="2.60.120.650">
    <property type="entry name" value="Cupin"/>
    <property type="match status" value="1"/>
</dbReference>
<dbReference type="InParanoid" id="B8C2H5"/>
<proteinExistence type="predicted"/>
<dbReference type="STRING" id="35128.B8C2H5"/>